<proteinExistence type="predicted"/>
<protein>
    <submittedName>
        <fullName evidence="1">Uncharacterized protein</fullName>
    </submittedName>
</protein>
<gene>
    <name evidence="1" type="ORF">ASPVEDRAFT_666073</name>
</gene>
<accession>A0A1L9PL67</accession>
<name>A0A1L9PL67_ASPVE</name>
<reference evidence="2" key="1">
    <citation type="journal article" date="2017" name="Genome Biol.">
        <title>Comparative genomics reveals high biological diversity and specific adaptations in the industrially and medically important fungal genus Aspergillus.</title>
        <authorList>
            <person name="de Vries R.P."/>
            <person name="Riley R."/>
            <person name="Wiebenga A."/>
            <person name="Aguilar-Osorio G."/>
            <person name="Amillis S."/>
            <person name="Uchima C.A."/>
            <person name="Anderluh G."/>
            <person name="Asadollahi M."/>
            <person name="Askin M."/>
            <person name="Barry K."/>
            <person name="Battaglia E."/>
            <person name="Bayram O."/>
            <person name="Benocci T."/>
            <person name="Braus-Stromeyer S.A."/>
            <person name="Caldana C."/>
            <person name="Canovas D."/>
            <person name="Cerqueira G.C."/>
            <person name="Chen F."/>
            <person name="Chen W."/>
            <person name="Choi C."/>
            <person name="Clum A."/>
            <person name="Dos Santos R.A."/>
            <person name="Damasio A.R."/>
            <person name="Diallinas G."/>
            <person name="Emri T."/>
            <person name="Fekete E."/>
            <person name="Flipphi M."/>
            <person name="Freyberg S."/>
            <person name="Gallo A."/>
            <person name="Gournas C."/>
            <person name="Habgood R."/>
            <person name="Hainaut M."/>
            <person name="Harispe M.L."/>
            <person name="Henrissat B."/>
            <person name="Hilden K.S."/>
            <person name="Hope R."/>
            <person name="Hossain A."/>
            <person name="Karabika E."/>
            <person name="Karaffa L."/>
            <person name="Karanyi Z."/>
            <person name="Krasevec N."/>
            <person name="Kuo A."/>
            <person name="Kusch H."/>
            <person name="LaButti K."/>
            <person name="Lagendijk E.L."/>
            <person name="Lapidus A."/>
            <person name="Levasseur A."/>
            <person name="Lindquist E."/>
            <person name="Lipzen A."/>
            <person name="Logrieco A.F."/>
            <person name="MacCabe A."/>
            <person name="Maekelae M.R."/>
            <person name="Malavazi I."/>
            <person name="Melin P."/>
            <person name="Meyer V."/>
            <person name="Mielnichuk N."/>
            <person name="Miskei M."/>
            <person name="Molnar A.P."/>
            <person name="Mule G."/>
            <person name="Ngan C.Y."/>
            <person name="Orejas M."/>
            <person name="Orosz E."/>
            <person name="Ouedraogo J.P."/>
            <person name="Overkamp K.M."/>
            <person name="Park H.-S."/>
            <person name="Perrone G."/>
            <person name="Piumi F."/>
            <person name="Punt P.J."/>
            <person name="Ram A.F."/>
            <person name="Ramon A."/>
            <person name="Rauscher S."/>
            <person name="Record E."/>
            <person name="Riano-Pachon D.M."/>
            <person name="Robert V."/>
            <person name="Roehrig J."/>
            <person name="Ruller R."/>
            <person name="Salamov A."/>
            <person name="Salih N.S."/>
            <person name="Samson R.A."/>
            <person name="Sandor E."/>
            <person name="Sanguinetti M."/>
            <person name="Schuetze T."/>
            <person name="Sepcic K."/>
            <person name="Shelest E."/>
            <person name="Sherlock G."/>
            <person name="Sophianopoulou V."/>
            <person name="Squina F.M."/>
            <person name="Sun H."/>
            <person name="Susca A."/>
            <person name="Todd R.B."/>
            <person name="Tsang A."/>
            <person name="Unkles S.E."/>
            <person name="van de Wiele N."/>
            <person name="van Rossen-Uffink D."/>
            <person name="Oliveira J.V."/>
            <person name="Vesth T.C."/>
            <person name="Visser J."/>
            <person name="Yu J.-H."/>
            <person name="Zhou M."/>
            <person name="Andersen M.R."/>
            <person name="Archer D.B."/>
            <person name="Baker S.E."/>
            <person name="Benoit I."/>
            <person name="Brakhage A.A."/>
            <person name="Braus G.H."/>
            <person name="Fischer R."/>
            <person name="Frisvad J.C."/>
            <person name="Goldman G.H."/>
            <person name="Houbraken J."/>
            <person name="Oakley B."/>
            <person name="Pocsi I."/>
            <person name="Scazzocchio C."/>
            <person name="Seiboth B."/>
            <person name="vanKuyk P.A."/>
            <person name="Wortman J."/>
            <person name="Dyer P.S."/>
            <person name="Grigoriev I.V."/>
        </authorList>
    </citation>
    <scope>NUCLEOTIDE SEQUENCE [LARGE SCALE GENOMIC DNA]</scope>
    <source>
        <strain evidence="2">CBS 583.65</strain>
    </source>
</reference>
<organism evidence="1 2">
    <name type="scientific">Aspergillus versicolor CBS 583.65</name>
    <dbReference type="NCBI Taxonomy" id="1036611"/>
    <lineage>
        <taxon>Eukaryota</taxon>
        <taxon>Fungi</taxon>
        <taxon>Dikarya</taxon>
        <taxon>Ascomycota</taxon>
        <taxon>Pezizomycotina</taxon>
        <taxon>Eurotiomycetes</taxon>
        <taxon>Eurotiomycetidae</taxon>
        <taxon>Eurotiales</taxon>
        <taxon>Aspergillaceae</taxon>
        <taxon>Aspergillus</taxon>
        <taxon>Aspergillus subgen. Nidulantes</taxon>
    </lineage>
</organism>
<dbReference type="EMBL" id="KV878129">
    <property type="protein sequence ID" value="OJJ02279.1"/>
    <property type="molecule type" value="Genomic_DNA"/>
</dbReference>
<sequence>MCIVTPELPAQGLMTMHCTFESSMVKHPPSAIADRRLLHYTRFPHALNQPVGADSQCVYTVHGKRTYTEFWSGIEGYGSISSVADCRSPCWPGQDFSFPPSLSPFGSLVNGRLPVSSRNAAFPFCDTSIGPGEINISACSCLAAPPGSGGIPPQTMANWDGKIVTPVLVTPFLSKKYLRRNGDSRFFLVNLVSSDVQIPIRIHLPISSKPFACWWKSPGLIS</sequence>
<evidence type="ECO:0000313" key="1">
    <source>
        <dbReference type="EMBL" id="OJJ02279.1"/>
    </source>
</evidence>
<dbReference type="VEuPathDB" id="FungiDB:ASPVEDRAFT_666073"/>
<dbReference type="GeneID" id="63731408"/>
<keyword evidence="2" id="KW-1185">Reference proteome</keyword>
<dbReference type="Proteomes" id="UP000184073">
    <property type="component" value="Unassembled WGS sequence"/>
</dbReference>
<evidence type="ECO:0000313" key="2">
    <source>
        <dbReference type="Proteomes" id="UP000184073"/>
    </source>
</evidence>
<dbReference type="RefSeq" id="XP_040668041.1">
    <property type="nucleotide sequence ID" value="XM_040815897.1"/>
</dbReference>
<dbReference type="AlphaFoldDB" id="A0A1L9PL67"/>